<evidence type="ECO:0000313" key="9">
    <source>
        <dbReference type="EMBL" id="ODB94551.1"/>
    </source>
</evidence>
<keyword evidence="6 7" id="KW-0804">Transcription</keyword>
<keyword evidence="5 7" id="KW-0238">DNA-binding</keyword>
<dbReference type="GO" id="GO:0000976">
    <property type="term" value="F:transcription cis-regulatory region binding"/>
    <property type="evidence" value="ECO:0007669"/>
    <property type="project" value="TreeGrafter"/>
</dbReference>
<dbReference type="InterPro" id="IPR035644">
    <property type="entry name" value="MraZ_C"/>
</dbReference>
<keyword evidence="4 7" id="KW-0805">Transcription regulation</keyword>
<feature type="domain" description="SpoVT-AbrB" evidence="8">
    <location>
        <begin position="5"/>
        <end position="51"/>
    </location>
</feature>
<dbReference type="OrthoDB" id="9807753at2"/>
<evidence type="ECO:0000259" key="8">
    <source>
        <dbReference type="PROSITE" id="PS51740"/>
    </source>
</evidence>
<feature type="domain" description="SpoVT-AbrB" evidence="8">
    <location>
        <begin position="80"/>
        <end position="123"/>
    </location>
</feature>
<dbReference type="GO" id="GO:0051301">
    <property type="term" value="P:cell division"/>
    <property type="evidence" value="ECO:0007669"/>
    <property type="project" value="UniProtKB-KW"/>
</dbReference>
<evidence type="ECO:0000256" key="2">
    <source>
        <dbReference type="ARBA" id="ARBA00022490"/>
    </source>
</evidence>
<dbReference type="InterPro" id="IPR003444">
    <property type="entry name" value="MraZ"/>
</dbReference>
<keyword evidence="9" id="KW-0131">Cell cycle</keyword>
<dbReference type="CDD" id="cd16321">
    <property type="entry name" value="MraZ_C"/>
    <property type="match status" value="1"/>
</dbReference>
<dbReference type="PANTHER" id="PTHR34701:SF1">
    <property type="entry name" value="TRANSCRIPTIONAL REGULATOR MRAZ"/>
    <property type="match status" value="1"/>
</dbReference>
<name>A0A1E2UJ45_9GAMM</name>
<dbReference type="InterPro" id="IPR035642">
    <property type="entry name" value="MraZ_N"/>
</dbReference>
<keyword evidence="2 7" id="KW-0963">Cytoplasm</keyword>
<dbReference type="Proteomes" id="UP000094849">
    <property type="component" value="Unassembled WGS sequence"/>
</dbReference>
<dbReference type="CDD" id="cd16320">
    <property type="entry name" value="MraZ_N"/>
    <property type="match status" value="1"/>
</dbReference>
<proteinExistence type="inferred from homology"/>
<keyword evidence="10" id="KW-1185">Reference proteome</keyword>
<keyword evidence="9" id="KW-0132">Cell division</keyword>
<dbReference type="NCBIfam" id="TIGR00242">
    <property type="entry name" value="division/cell wall cluster transcriptional repressor MraZ"/>
    <property type="match status" value="1"/>
</dbReference>
<gene>
    <name evidence="7" type="primary">mraZ</name>
    <name evidence="9" type="ORF">A3196_18715</name>
</gene>
<evidence type="ECO:0000256" key="5">
    <source>
        <dbReference type="ARBA" id="ARBA00023125"/>
    </source>
</evidence>
<evidence type="ECO:0000256" key="3">
    <source>
        <dbReference type="ARBA" id="ARBA00022737"/>
    </source>
</evidence>
<dbReference type="AlphaFoldDB" id="A0A1E2UJ45"/>
<dbReference type="GO" id="GO:0003700">
    <property type="term" value="F:DNA-binding transcription factor activity"/>
    <property type="evidence" value="ECO:0007669"/>
    <property type="project" value="UniProtKB-UniRule"/>
</dbReference>
<dbReference type="PROSITE" id="PS51740">
    <property type="entry name" value="SPOVT_ABRB"/>
    <property type="match status" value="2"/>
</dbReference>
<comment type="similarity">
    <text evidence="7">Belongs to the MraZ family.</text>
</comment>
<protein>
    <recommendedName>
        <fullName evidence="1 7">Transcriptional regulator MraZ</fullName>
    </recommendedName>
</protein>
<dbReference type="HAMAP" id="MF_01008">
    <property type="entry name" value="MraZ"/>
    <property type="match status" value="1"/>
</dbReference>
<sequence>MFRGISSLNLDTKGRLAIPTRYREQLVDVCASELVITADMDHCLLIYPKPTWLEIEKKLVAMPTFDAAARNMQRLYIGSAAELDMDGQGRILLPPALRKFAGLDKKVALVGQMNKFELWDEETWMSKQEDWLKSVDLTDLNLPPEFKSLSI</sequence>
<dbReference type="GO" id="GO:0009295">
    <property type="term" value="C:nucleoid"/>
    <property type="evidence" value="ECO:0007669"/>
    <property type="project" value="UniProtKB-SubCell"/>
</dbReference>
<evidence type="ECO:0000256" key="1">
    <source>
        <dbReference type="ARBA" id="ARBA00013860"/>
    </source>
</evidence>
<evidence type="ECO:0000256" key="4">
    <source>
        <dbReference type="ARBA" id="ARBA00023015"/>
    </source>
</evidence>
<dbReference type="Pfam" id="PF02381">
    <property type="entry name" value="MraZ"/>
    <property type="match status" value="2"/>
</dbReference>
<dbReference type="EMBL" id="LVJZ01000004">
    <property type="protein sequence ID" value="ODB94551.1"/>
    <property type="molecule type" value="Genomic_DNA"/>
</dbReference>
<dbReference type="PANTHER" id="PTHR34701">
    <property type="entry name" value="TRANSCRIPTIONAL REGULATOR MRAZ"/>
    <property type="match status" value="1"/>
</dbReference>
<dbReference type="RefSeq" id="WP_069006315.1">
    <property type="nucleotide sequence ID" value="NZ_LVJW01000006.1"/>
</dbReference>
<dbReference type="InterPro" id="IPR007159">
    <property type="entry name" value="SpoVT-AbrB_dom"/>
</dbReference>
<organism evidence="9 10">
    <name type="scientific">Candidatus Thiodiazotropha endoloripes</name>
    <dbReference type="NCBI Taxonomy" id="1818881"/>
    <lineage>
        <taxon>Bacteria</taxon>
        <taxon>Pseudomonadati</taxon>
        <taxon>Pseudomonadota</taxon>
        <taxon>Gammaproteobacteria</taxon>
        <taxon>Chromatiales</taxon>
        <taxon>Sedimenticolaceae</taxon>
        <taxon>Candidatus Thiodiazotropha</taxon>
    </lineage>
</organism>
<accession>A0A1E2UJ45</accession>
<dbReference type="Gene3D" id="3.40.1550.20">
    <property type="entry name" value="Transcriptional regulator MraZ domain"/>
    <property type="match status" value="1"/>
</dbReference>
<dbReference type="SUPFAM" id="SSF89447">
    <property type="entry name" value="AbrB/MazE/MraZ-like"/>
    <property type="match status" value="1"/>
</dbReference>
<evidence type="ECO:0000256" key="6">
    <source>
        <dbReference type="ARBA" id="ARBA00023163"/>
    </source>
</evidence>
<keyword evidence="3" id="KW-0677">Repeat</keyword>
<reference evidence="9 10" key="1">
    <citation type="submission" date="2016-03" db="EMBL/GenBank/DDBJ databases">
        <title>Chemosynthetic sulphur-oxidizing symbionts of marine invertebrate animals are capable of nitrogen fixation.</title>
        <authorList>
            <person name="Petersen J.M."/>
            <person name="Kemper A."/>
            <person name="Gruber-Vodicka H."/>
            <person name="Cardini U."/>
            <person name="Geest Mvander."/>
            <person name="Kleiner M."/>
            <person name="Bulgheresi S."/>
            <person name="Fussmann M."/>
            <person name="Herbold C."/>
            <person name="Seah B.K.B."/>
            <person name="Antony C.Paul."/>
            <person name="Liu D."/>
            <person name="Belitz A."/>
            <person name="Weber M."/>
        </authorList>
    </citation>
    <scope>NUCLEOTIDE SEQUENCE [LARGE SCALE GENOMIC DNA]</scope>
    <source>
        <strain evidence="9">G_D</strain>
    </source>
</reference>
<evidence type="ECO:0000256" key="7">
    <source>
        <dbReference type="HAMAP-Rule" id="MF_01008"/>
    </source>
</evidence>
<dbReference type="InterPro" id="IPR020603">
    <property type="entry name" value="MraZ_dom"/>
</dbReference>
<dbReference type="GO" id="GO:0005737">
    <property type="term" value="C:cytoplasm"/>
    <property type="evidence" value="ECO:0007669"/>
    <property type="project" value="UniProtKB-UniRule"/>
</dbReference>
<comment type="subunit">
    <text evidence="7">Forms oligomers.</text>
</comment>
<dbReference type="STRING" id="1818881.A3196_18715"/>
<dbReference type="InterPro" id="IPR037914">
    <property type="entry name" value="SpoVT-AbrB_sf"/>
</dbReference>
<evidence type="ECO:0000313" key="10">
    <source>
        <dbReference type="Proteomes" id="UP000094849"/>
    </source>
</evidence>
<comment type="subcellular location">
    <subcellularLocation>
        <location evidence="7">Cytoplasm</location>
        <location evidence="7">Nucleoid</location>
    </subcellularLocation>
</comment>
<comment type="caution">
    <text evidence="9">The sequence shown here is derived from an EMBL/GenBank/DDBJ whole genome shotgun (WGS) entry which is preliminary data.</text>
</comment>
<dbReference type="GO" id="GO:2000143">
    <property type="term" value="P:negative regulation of DNA-templated transcription initiation"/>
    <property type="evidence" value="ECO:0007669"/>
    <property type="project" value="TreeGrafter"/>
</dbReference>
<dbReference type="InterPro" id="IPR038619">
    <property type="entry name" value="MraZ_sf"/>
</dbReference>